<evidence type="ECO:0000313" key="2">
    <source>
        <dbReference type="EMBL" id="QHS89969.1"/>
    </source>
</evidence>
<dbReference type="AlphaFoldDB" id="A0A6C0BEF7"/>
<keyword evidence="1" id="KW-0812">Transmembrane</keyword>
<organism evidence="2">
    <name type="scientific">viral metagenome</name>
    <dbReference type="NCBI Taxonomy" id="1070528"/>
    <lineage>
        <taxon>unclassified sequences</taxon>
        <taxon>metagenomes</taxon>
        <taxon>organismal metagenomes</taxon>
    </lineage>
</organism>
<keyword evidence="1" id="KW-0472">Membrane</keyword>
<keyword evidence="1" id="KW-1133">Transmembrane helix</keyword>
<dbReference type="EMBL" id="MN739122">
    <property type="protein sequence ID" value="QHS89969.1"/>
    <property type="molecule type" value="Genomic_DNA"/>
</dbReference>
<protein>
    <submittedName>
        <fullName evidence="2">Uncharacterized protein</fullName>
    </submittedName>
</protein>
<reference evidence="2" key="1">
    <citation type="journal article" date="2020" name="Nature">
        <title>Giant virus diversity and host interactions through global metagenomics.</title>
        <authorList>
            <person name="Schulz F."/>
            <person name="Roux S."/>
            <person name="Paez-Espino D."/>
            <person name="Jungbluth S."/>
            <person name="Walsh D.A."/>
            <person name="Denef V.J."/>
            <person name="McMahon K.D."/>
            <person name="Konstantinidis K.T."/>
            <person name="Eloe-Fadrosh E.A."/>
            <person name="Kyrpides N.C."/>
            <person name="Woyke T."/>
        </authorList>
    </citation>
    <scope>NUCLEOTIDE SEQUENCE</scope>
    <source>
        <strain evidence="2">GVMAG-M-3300010160-4</strain>
    </source>
</reference>
<name>A0A6C0BEF7_9ZZZZ</name>
<proteinExistence type="predicted"/>
<accession>A0A6C0BEF7</accession>
<sequence>MMDYIIVGLIIVVFIFEIIIVWYMWWTYTQMNNDVIDCQDMVIDIYSLQIAELKKEGLETVVKIPKRIQDRMDKKTKK</sequence>
<evidence type="ECO:0000256" key="1">
    <source>
        <dbReference type="SAM" id="Phobius"/>
    </source>
</evidence>
<feature type="transmembrane region" description="Helical" evidence="1">
    <location>
        <begin position="6"/>
        <end position="26"/>
    </location>
</feature>